<evidence type="ECO:0000313" key="1">
    <source>
        <dbReference type="EMBL" id="MFD2933787.1"/>
    </source>
</evidence>
<dbReference type="Proteomes" id="UP001597512">
    <property type="component" value="Unassembled WGS sequence"/>
</dbReference>
<proteinExistence type="predicted"/>
<reference evidence="2" key="1">
    <citation type="journal article" date="2019" name="Int. J. Syst. Evol. Microbiol.">
        <title>The Global Catalogue of Microorganisms (GCM) 10K type strain sequencing project: providing services to taxonomists for standard genome sequencing and annotation.</title>
        <authorList>
            <consortium name="The Broad Institute Genomics Platform"/>
            <consortium name="The Broad Institute Genome Sequencing Center for Infectious Disease"/>
            <person name="Wu L."/>
            <person name="Ma J."/>
        </authorList>
    </citation>
    <scope>NUCLEOTIDE SEQUENCE [LARGE SCALE GENOMIC DNA]</scope>
    <source>
        <strain evidence="2">KCTC 52490</strain>
    </source>
</reference>
<protein>
    <submittedName>
        <fullName evidence="1">Transposase</fullName>
    </submittedName>
</protein>
<accession>A0ABW6AH74</accession>
<organism evidence="1 2">
    <name type="scientific">Spirosoma flavum</name>
    <dbReference type="NCBI Taxonomy" id="2048557"/>
    <lineage>
        <taxon>Bacteria</taxon>
        <taxon>Pseudomonadati</taxon>
        <taxon>Bacteroidota</taxon>
        <taxon>Cytophagia</taxon>
        <taxon>Cytophagales</taxon>
        <taxon>Cytophagaceae</taxon>
        <taxon>Spirosoma</taxon>
    </lineage>
</organism>
<dbReference type="Pfam" id="PF01527">
    <property type="entry name" value="HTH_Tnp_1"/>
    <property type="match status" value="1"/>
</dbReference>
<keyword evidence="2" id="KW-1185">Reference proteome</keyword>
<dbReference type="RefSeq" id="WP_381498554.1">
    <property type="nucleotide sequence ID" value="NZ_JBHUOM010000002.1"/>
</dbReference>
<dbReference type="InterPro" id="IPR002514">
    <property type="entry name" value="Transposase_8"/>
</dbReference>
<comment type="caution">
    <text evidence="1">The sequence shown here is derived from an EMBL/GenBank/DDBJ whole genome shotgun (WGS) entry which is preliminary data.</text>
</comment>
<sequence length="36" mass="4128">MKTRRQYDKEFKRMAVELTDAKGSLKVTADELGITP</sequence>
<dbReference type="EMBL" id="JBHUOM010000002">
    <property type="protein sequence ID" value="MFD2933787.1"/>
    <property type="molecule type" value="Genomic_DNA"/>
</dbReference>
<evidence type="ECO:0000313" key="2">
    <source>
        <dbReference type="Proteomes" id="UP001597512"/>
    </source>
</evidence>
<name>A0ABW6AH74_9BACT</name>
<gene>
    <name evidence="1" type="ORF">ACFS25_08335</name>
</gene>